<proteinExistence type="predicted"/>
<evidence type="ECO:0000313" key="2">
    <source>
        <dbReference type="EMBL" id="MBK9981314.1"/>
    </source>
</evidence>
<name>A0A9D7SSH5_9BACT</name>
<evidence type="ECO:0000256" key="1">
    <source>
        <dbReference type="SAM" id="MobiDB-lite"/>
    </source>
</evidence>
<feature type="compositionally biased region" description="Polar residues" evidence="1">
    <location>
        <begin position="40"/>
        <end position="53"/>
    </location>
</feature>
<feature type="region of interest" description="Disordered" evidence="1">
    <location>
        <begin position="39"/>
        <end position="59"/>
    </location>
</feature>
<evidence type="ECO:0000313" key="3">
    <source>
        <dbReference type="Proteomes" id="UP000808337"/>
    </source>
</evidence>
<comment type="caution">
    <text evidence="2">The sequence shown here is derived from an EMBL/GenBank/DDBJ whole genome shotgun (WGS) entry which is preliminary data.</text>
</comment>
<dbReference type="Proteomes" id="UP000808337">
    <property type="component" value="Unassembled WGS sequence"/>
</dbReference>
<gene>
    <name evidence="2" type="ORF">IPP15_02630</name>
</gene>
<sequence>MTELKPNLRSRNIQWLMPVLMLTLIIFYNCKFDSSKHSGTDSTAEAVSNPDPQKSQDEKPTTFLNVTKIAKQPKDVVDAYLGAPNFHETISPSNAPCPCEKYSYKESNIDIVFMNNKADWITVYKMNEIKYDSTSILDALGLKHTKPFMQDDYVMKWNDFDGYDQLSAFGDGKGNLSYIFLKAITH</sequence>
<reference evidence="2 3" key="1">
    <citation type="submission" date="2020-10" db="EMBL/GenBank/DDBJ databases">
        <title>Connecting structure to function with the recovery of over 1000 high-quality activated sludge metagenome-assembled genomes encoding full-length rRNA genes using long-read sequencing.</title>
        <authorList>
            <person name="Singleton C.M."/>
            <person name="Petriglieri F."/>
            <person name="Kristensen J.M."/>
            <person name="Kirkegaard R.H."/>
            <person name="Michaelsen T.Y."/>
            <person name="Andersen M.H."/>
            <person name="Karst S.M."/>
            <person name="Dueholm M.S."/>
            <person name="Nielsen P.H."/>
            <person name="Albertsen M."/>
        </authorList>
    </citation>
    <scope>NUCLEOTIDE SEQUENCE [LARGE SCALE GENOMIC DNA]</scope>
    <source>
        <strain evidence="2">Ribe_18-Q3-R11-54_MAXAC.273</strain>
    </source>
</reference>
<dbReference type="EMBL" id="JADKGY010000001">
    <property type="protein sequence ID" value="MBK9981314.1"/>
    <property type="molecule type" value="Genomic_DNA"/>
</dbReference>
<dbReference type="AlphaFoldDB" id="A0A9D7SSH5"/>
<protein>
    <submittedName>
        <fullName evidence="2">Uncharacterized protein</fullName>
    </submittedName>
</protein>
<accession>A0A9D7SSH5</accession>
<organism evidence="2 3">
    <name type="scientific">Candidatus Opimibacter skivensis</name>
    <dbReference type="NCBI Taxonomy" id="2982028"/>
    <lineage>
        <taxon>Bacteria</taxon>
        <taxon>Pseudomonadati</taxon>
        <taxon>Bacteroidota</taxon>
        <taxon>Saprospiria</taxon>
        <taxon>Saprospirales</taxon>
        <taxon>Saprospiraceae</taxon>
        <taxon>Candidatus Opimibacter</taxon>
    </lineage>
</organism>